<dbReference type="Proteomes" id="UP001302745">
    <property type="component" value="Unassembled WGS sequence"/>
</dbReference>
<evidence type="ECO:0000256" key="1">
    <source>
        <dbReference type="ARBA" id="ARBA00022737"/>
    </source>
</evidence>
<reference evidence="4" key="1">
    <citation type="journal article" date="2023" name="Mol. Phylogenet. Evol.">
        <title>Genome-scale phylogeny and comparative genomics of the fungal order Sordariales.</title>
        <authorList>
            <person name="Hensen N."/>
            <person name="Bonometti L."/>
            <person name="Westerberg I."/>
            <person name="Brannstrom I.O."/>
            <person name="Guillou S."/>
            <person name="Cros-Aarteil S."/>
            <person name="Calhoun S."/>
            <person name="Haridas S."/>
            <person name="Kuo A."/>
            <person name="Mondo S."/>
            <person name="Pangilinan J."/>
            <person name="Riley R."/>
            <person name="LaButti K."/>
            <person name="Andreopoulos B."/>
            <person name="Lipzen A."/>
            <person name="Chen C."/>
            <person name="Yan M."/>
            <person name="Daum C."/>
            <person name="Ng V."/>
            <person name="Clum A."/>
            <person name="Steindorff A."/>
            <person name="Ohm R.A."/>
            <person name="Martin F."/>
            <person name="Silar P."/>
            <person name="Natvig D.O."/>
            <person name="Lalanne C."/>
            <person name="Gautier V."/>
            <person name="Ament-Velasquez S.L."/>
            <person name="Kruys A."/>
            <person name="Hutchinson M.I."/>
            <person name="Powell A.J."/>
            <person name="Barry K."/>
            <person name="Miller A.N."/>
            <person name="Grigoriev I.V."/>
            <person name="Debuchy R."/>
            <person name="Gladieux P."/>
            <person name="Hiltunen Thoren M."/>
            <person name="Johannesson H."/>
        </authorList>
    </citation>
    <scope>NUCLEOTIDE SEQUENCE</scope>
    <source>
        <strain evidence="4">CBS 538.74</strain>
    </source>
</reference>
<organism evidence="4 5">
    <name type="scientific">Chaetomidium leptoderma</name>
    <dbReference type="NCBI Taxonomy" id="669021"/>
    <lineage>
        <taxon>Eukaryota</taxon>
        <taxon>Fungi</taxon>
        <taxon>Dikarya</taxon>
        <taxon>Ascomycota</taxon>
        <taxon>Pezizomycotina</taxon>
        <taxon>Sordariomycetes</taxon>
        <taxon>Sordariomycetidae</taxon>
        <taxon>Sordariales</taxon>
        <taxon>Chaetomiaceae</taxon>
        <taxon>Chaetomidium</taxon>
    </lineage>
</organism>
<dbReference type="PROSITE" id="PS50088">
    <property type="entry name" value="ANK_REPEAT"/>
    <property type="match status" value="5"/>
</dbReference>
<gene>
    <name evidence="4" type="ORF">C8A00DRAFT_44985</name>
</gene>
<feature type="repeat" description="ANK" evidence="2">
    <location>
        <begin position="842"/>
        <end position="874"/>
    </location>
</feature>
<dbReference type="PROSITE" id="PS50837">
    <property type="entry name" value="NACHT"/>
    <property type="match status" value="1"/>
</dbReference>
<proteinExistence type="predicted"/>
<dbReference type="Pfam" id="PF12796">
    <property type="entry name" value="Ank_2"/>
    <property type="match status" value="2"/>
</dbReference>
<evidence type="ECO:0000259" key="3">
    <source>
        <dbReference type="PROSITE" id="PS50837"/>
    </source>
</evidence>
<dbReference type="InterPro" id="IPR035994">
    <property type="entry name" value="Nucleoside_phosphorylase_sf"/>
</dbReference>
<dbReference type="GO" id="GO:0003824">
    <property type="term" value="F:catalytic activity"/>
    <property type="evidence" value="ECO:0007669"/>
    <property type="project" value="InterPro"/>
</dbReference>
<dbReference type="InterPro" id="IPR000845">
    <property type="entry name" value="Nucleoside_phosphorylase_d"/>
</dbReference>
<feature type="domain" description="NACHT" evidence="3">
    <location>
        <begin position="411"/>
        <end position="552"/>
    </location>
</feature>
<feature type="repeat" description="ANK" evidence="2">
    <location>
        <begin position="878"/>
        <end position="907"/>
    </location>
</feature>
<dbReference type="SUPFAM" id="SSF48403">
    <property type="entry name" value="Ankyrin repeat"/>
    <property type="match status" value="1"/>
</dbReference>
<dbReference type="InterPro" id="IPR053137">
    <property type="entry name" value="NLR-like"/>
</dbReference>
<dbReference type="SMART" id="SM00248">
    <property type="entry name" value="ANK"/>
    <property type="match status" value="6"/>
</dbReference>
<dbReference type="PANTHER" id="PTHR46082:SF11">
    <property type="entry name" value="AAA+ ATPASE DOMAIN-CONTAINING PROTEIN-RELATED"/>
    <property type="match status" value="1"/>
</dbReference>
<dbReference type="Gene3D" id="3.40.50.1580">
    <property type="entry name" value="Nucleoside phosphorylase domain"/>
    <property type="match status" value="1"/>
</dbReference>
<dbReference type="SUPFAM" id="SSF52540">
    <property type="entry name" value="P-loop containing nucleoside triphosphate hydrolases"/>
    <property type="match status" value="1"/>
</dbReference>
<comment type="caution">
    <text evidence="4">The sequence shown here is derived from an EMBL/GenBank/DDBJ whole genome shotgun (WGS) entry which is preliminary data.</text>
</comment>
<dbReference type="EMBL" id="MU856996">
    <property type="protein sequence ID" value="KAK4151890.1"/>
    <property type="molecule type" value="Genomic_DNA"/>
</dbReference>
<feature type="repeat" description="ANK" evidence="2">
    <location>
        <begin position="956"/>
        <end position="985"/>
    </location>
</feature>
<dbReference type="Gene3D" id="3.40.50.300">
    <property type="entry name" value="P-loop containing nucleotide triphosphate hydrolases"/>
    <property type="match status" value="1"/>
</dbReference>
<dbReference type="InterPro" id="IPR002110">
    <property type="entry name" value="Ankyrin_rpt"/>
</dbReference>
<dbReference type="SUPFAM" id="SSF53167">
    <property type="entry name" value="Purine and uridine phosphorylases"/>
    <property type="match status" value="1"/>
</dbReference>
<keyword evidence="5" id="KW-1185">Reference proteome</keyword>
<feature type="repeat" description="ANK" evidence="2">
    <location>
        <begin position="1022"/>
        <end position="1051"/>
    </location>
</feature>
<dbReference type="Gene3D" id="1.25.40.20">
    <property type="entry name" value="Ankyrin repeat-containing domain"/>
    <property type="match status" value="2"/>
</dbReference>
<name>A0AAN6VK66_9PEZI</name>
<dbReference type="GO" id="GO:0009116">
    <property type="term" value="P:nucleoside metabolic process"/>
    <property type="evidence" value="ECO:0007669"/>
    <property type="project" value="InterPro"/>
</dbReference>
<dbReference type="InterPro" id="IPR027417">
    <property type="entry name" value="P-loop_NTPase"/>
</dbReference>
<dbReference type="AlphaFoldDB" id="A0AAN6VK66"/>
<feature type="repeat" description="ANK" evidence="2">
    <location>
        <begin position="989"/>
        <end position="1018"/>
    </location>
</feature>
<dbReference type="InterPro" id="IPR056884">
    <property type="entry name" value="NPHP3-like_N"/>
</dbReference>
<dbReference type="Pfam" id="PF22939">
    <property type="entry name" value="WHD_GPIID"/>
    <property type="match status" value="1"/>
</dbReference>
<keyword evidence="2" id="KW-0040">ANK repeat</keyword>
<dbReference type="InterPro" id="IPR054471">
    <property type="entry name" value="GPIID_WHD"/>
</dbReference>
<dbReference type="InterPro" id="IPR007111">
    <property type="entry name" value="NACHT_NTPase"/>
</dbReference>
<keyword evidence="1" id="KW-0677">Repeat</keyword>
<dbReference type="Pfam" id="PF24883">
    <property type="entry name" value="NPHP3_N"/>
    <property type="match status" value="1"/>
</dbReference>
<evidence type="ECO:0000313" key="4">
    <source>
        <dbReference type="EMBL" id="KAK4151890.1"/>
    </source>
</evidence>
<accession>A0AAN6VK66</accession>
<dbReference type="PANTHER" id="PTHR46082">
    <property type="entry name" value="ATP/GTP-BINDING PROTEIN-RELATED"/>
    <property type="match status" value="1"/>
</dbReference>
<dbReference type="PROSITE" id="PS50297">
    <property type="entry name" value="ANK_REP_REGION"/>
    <property type="match status" value="4"/>
</dbReference>
<evidence type="ECO:0000313" key="5">
    <source>
        <dbReference type="Proteomes" id="UP001302745"/>
    </source>
</evidence>
<sequence length="1057" mass="117394">MTQKTLDSPDYYTVGWIAALHIERAAATALLDERHHEPQGFSQHPSDTNSYTWGRMGEHNIVIASLPAGEYGTTSAATTASSLLSSLPQIRIGLLVGIGGGIARPDEGMDIRLGDVVVSKPDGATGGVVQYDLVKAKSGGERERKDFLNRPPPVLLHALANLQAEHEAEEPMMNEFLSKMLKDKPRMAKAGPGYIHQGSEHDQLFKASYQHIEGRDCRGCDPNQEVQRGARDSTDPKIHYGIIASGNTLVKDAAKRDDVAKHVGEKCLCVEMEAAGLMNHYPCLVIRGICDYADSHKNDRWQRYASATAAAFGKELLRYVPASDLQKTRRAAELLQSIETKMQHIEPKISNIHVGVDSIKLDSHLGRLKAWLSPPDPSTNRNAAKEKRHESTGNWFVTSTAFLEWKSGLRRHLWLHGLPGCGKTVLTSTILDHLHDARPDSCVCLDFFFDFRDKDKQHLDNLLRSLAFQLYSQCADARKDLNTLFTSCDDGRKQPATVSLSRTVHGMMQHPQKLQIILDALDECVTRAELLGWMKTLAGTDLTHVHLVATSRREEELESGLGGWIQNDNRIPIDRDSVNEDIRSYVKARLKRSEDFQKRWASEPSVLEEIECAIGEKADGMFRWAACQLDTLERCLDYDELESTLRSLPRDLDETYSRILSSIPEGRREKAIRILQFLTYSERPLTVQETVDAIAIRFDAPGQFDPKYRLPCPNEIARFCSSLVSLVMRRSDQGTVTELELAHFSVKEYLTLSEPDARSCITRCCLAYLSCLRTEEQIDKVRAQFPLARYSAQYWMDHAKPAETVDNIAVTIIDFFESDAAYTIWSRLFDPDEPSNNFPTPNTACPLYFASFKGLESTTRMLLEKGADVDAQGGFYGNALQAASSRGHKEVVQMLLEKGADVNAQGGWYGNALQAASSGGHKEVVQMLLEKGADEVVQMLLEKGADVNAQGGGYGNALRAASYKGHKEVVQMLLEKGADVNAQCGFYGNALYAASSGGHKEVAQMLLEKGADVNAQVDGYGNALQAASSEGHKEVVQMLLEKGAEPRECEEEERARW</sequence>
<dbReference type="Pfam" id="PF01048">
    <property type="entry name" value="PNP_UDP_1"/>
    <property type="match status" value="1"/>
</dbReference>
<reference evidence="4" key="2">
    <citation type="submission" date="2023-05" db="EMBL/GenBank/DDBJ databases">
        <authorList>
            <consortium name="Lawrence Berkeley National Laboratory"/>
            <person name="Steindorff A."/>
            <person name="Hensen N."/>
            <person name="Bonometti L."/>
            <person name="Westerberg I."/>
            <person name="Brannstrom I.O."/>
            <person name="Guillou S."/>
            <person name="Cros-Aarteil S."/>
            <person name="Calhoun S."/>
            <person name="Haridas S."/>
            <person name="Kuo A."/>
            <person name="Mondo S."/>
            <person name="Pangilinan J."/>
            <person name="Riley R."/>
            <person name="Labutti K."/>
            <person name="Andreopoulos B."/>
            <person name="Lipzen A."/>
            <person name="Chen C."/>
            <person name="Yanf M."/>
            <person name="Daum C."/>
            <person name="Ng V."/>
            <person name="Clum A."/>
            <person name="Ohm R."/>
            <person name="Martin F."/>
            <person name="Silar P."/>
            <person name="Natvig D."/>
            <person name="Lalanne C."/>
            <person name="Gautier V."/>
            <person name="Ament-Velasquez S.L."/>
            <person name="Kruys A."/>
            <person name="Hutchinson M.I."/>
            <person name="Powell A.J."/>
            <person name="Barry K."/>
            <person name="Miller A.N."/>
            <person name="Grigoriev I.V."/>
            <person name="Debuchy R."/>
            <person name="Gladieux P."/>
            <person name="Thoren M.H."/>
            <person name="Johannesson H."/>
        </authorList>
    </citation>
    <scope>NUCLEOTIDE SEQUENCE</scope>
    <source>
        <strain evidence="4">CBS 538.74</strain>
    </source>
</reference>
<protein>
    <submittedName>
        <fullName evidence="4">Vegetative incompatibility protein</fullName>
    </submittedName>
</protein>
<dbReference type="InterPro" id="IPR036770">
    <property type="entry name" value="Ankyrin_rpt-contain_sf"/>
</dbReference>
<evidence type="ECO:0000256" key="2">
    <source>
        <dbReference type="PROSITE-ProRule" id="PRU00023"/>
    </source>
</evidence>